<dbReference type="RefSeq" id="WP_172189322.1">
    <property type="nucleotide sequence ID" value="NZ_CAWPPK010000277.1"/>
</dbReference>
<sequence>MKKLTNLKTKPNLQESRLKENLELLDQIRTDAVNDIESLTEDFQHMTLVAESVQRNYRALLAENQLLKGTLLSIIDECDCREGNRCDRCWKILKTLASANPEEKSDAARKYQAILSQLRNSQ</sequence>
<dbReference type="Proteomes" id="UP000702425">
    <property type="component" value="Unassembled WGS sequence"/>
</dbReference>
<gene>
    <name evidence="1" type="ORF">E5S67_03441</name>
</gene>
<evidence type="ECO:0000313" key="2">
    <source>
        <dbReference type="Proteomes" id="UP000702425"/>
    </source>
</evidence>
<proteinExistence type="predicted"/>
<comment type="caution">
    <text evidence="1">The sequence shown here is derived from an EMBL/GenBank/DDBJ whole genome shotgun (WGS) entry which is preliminary data.</text>
</comment>
<keyword evidence="2" id="KW-1185">Reference proteome</keyword>
<dbReference type="EMBL" id="SRRZ01000062">
    <property type="protein sequence ID" value="NQE35706.1"/>
    <property type="molecule type" value="Genomic_DNA"/>
</dbReference>
<reference evidence="1 2" key="1">
    <citation type="journal article" date="2020" name="Sci. Rep.">
        <title>A novel cyanobacterial geosmin producer, revising GeoA distribution and dispersion patterns in Bacteria.</title>
        <authorList>
            <person name="Churro C."/>
            <person name="Semedo-Aguiar A.P."/>
            <person name="Silva A.D."/>
            <person name="Pereira-Leal J.B."/>
            <person name="Leite R.B."/>
        </authorList>
    </citation>
    <scope>NUCLEOTIDE SEQUENCE [LARGE SCALE GENOMIC DNA]</scope>
    <source>
        <strain evidence="1 2">IPMA8</strain>
    </source>
</reference>
<evidence type="ECO:0000313" key="1">
    <source>
        <dbReference type="EMBL" id="NQE35706.1"/>
    </source>
</evidence>
<accession>A0ABX2CZH3</accession>
<organism evidence="1 2">
    <name type="scientific">Microcoleus asticus IPMA8</name>
    <dbReference type="NCBI Taxonomy" id="2563858"/>
    <lineage>
        <taxon>Bacteria</taxon>
        <taxon>Bacillati</taxon>
        <taxon>Cyanobacteriota</taxon>
        <taxon>Cyanophyceae</taxon>
        <taxon>Oscillatoriophycideae</taxon>
        <taxon>Oscillatoriales</taxon>
        <taxon>Microcoleaceae</taxon>
        <taxon>Microcoleus</taxon>
        <taxon>Microcoleus asticus</taxon>
    </lineage>
</organism>
<name>A0ABX2CZH3_9CYAN</name>
<protein>
    <submittedName>
        <fullName evidence="1">Uncharacterized protein</fullName>
    </submittedName>
</protein>